<dbReference type="OrthoDB" id="4837942at2759"/>
<dbReference type="AlphaFoldDB" id="A0A0D2F2T2"/>
<reference evidence="1 2" key="1">
    <citation type="submission" date="2015-01" db="EMBL/GenBank/DDBJ databases">
        <title>The Genome Sequence of Fonsecaea pedrosoi CBS 271.37.</title>
        <authorList>
            <consortium name="The Broad Institute Genomics Platform"/>
            <person name="Cuomo C."/>
            <person name="de Hoog S."/>
            <person name="Gorbushina A."/>
            <person name="Stielow B."/>
            <person name="Teixiera M."/>
            <person name="Abouelleil A."/>
            <person name="Chapman S.B."/>
            <person name="Priest M."/>
            <person name="Young S.K."/>
            <person name="Wortman J."/>
            <person name="Nusbaum C."/>
            <person name="Birren B."/>
        </authorList>
    </citation>
    <scope>NUCLEOTIDE SEQUENCE [LARGE SCALE GENOMIC DNA]</scope>
    <source>
        <strain evidence="1 2">CBS 271.37</strain>
    </source>
</reference>
<name>A0A0D2F2T2_9EURO</name>
<dbReference type="HOGENOM" id="CLU_1310158_0_0_1"/>
<dbReference type="EMBL" id="KN846971">
    <property type="protein sequence ID" value="KIW80937.1"/>
    <property type="molecule type" value="Genomic_DNA"/>
</dbReference>
<accession>A0A0D2F2T2</accession>
<gene>
    <name evidence="1" type="ORF">Z517_03960</name>
</gene>
<evidence type="ECO:0000313" key="1">
    <source>
        <dbReference type="EMBL" id="KIW80937.1"/>
    </source>
</evidence>
<keyword evidence="2" id="KW-1185">Reference proteome</keyword>
<dbReference type="GeneID" id="25303450"/>
<sequence>MFDYPENNVCWPLLAFAYEASDNPVAKKNFVRDAQETLVMLIDRGVQVDGTCGPLGGVLHYIARRPLSQGTDNTMEIIDVLVERGVNINQLGPQGTPLELLWKLANTKKYSDKFCAYSYRILIRALIDRRAVDTRKDPNGLGPSVIQMQLFGCNKTDEKECRRFYQIGPRDGGSIWPGPVPLHPDDGEVERFRDVPFDEAIREYRAAMDC</sequence>
<evidence type="ECO:0000313" key="2">
    <source>
        <dbReference type="Proteomes" id="UP000053029"/>
    </source>
</evidence>
<dbReference type="Proteomes" id="UP000053029">
    <property type="component" value="Unassembled WGS sequence"/>
</dbReference>
<dbReference type="VEuPathDB" id="FungiDB:Z517_03960"/>
<organism evidence="1 2">
    <name type="scientific">Fonsecaea pedrosoi CBS 271.37</name>
    <dbReference type="NCBI Taxonomy" id="1442368"/>
    <lineage>
        <taxon>Eukaryota</taxon>
        <taxon>Fungi</taxon>
        <taxon>Dikarya</taxon>
        <taxon>Ascomycota</taxon>
        <taxon>Pezizomycotina</taxon>
        <taxon>Eurotiomycetes</taxon>
        <taxon>Chaetothyriomycetidae</taxon>
        <taxon>Chaetothyriales</taxon>
        <taxon>Herpotrichiellaceae</taxon>
        <taxon>Fonsecaea</taxon>
    </lineage>
</organism>
<protein>
    <submittedName>
        <fullName evidence="1">Uncharacterized protein</fullName>
    </submittedName>
</protein>
<proteinExistence type="predicted"/>
<dbReference type="RefSeq" id="XP_013284745.1">
    <property type="nucleotide sequence ID" value="XM_013429291.1"/>
</dbReference>